<evidence type="ECO:0000313" key="4">
    <source>
        <dbReference type="Proteomes" id="UP001605036"/>
    </source>
</evidence>
<organism evidence="3 4">
    <name type="scientific">Riccia fluitans</name>
    <dbReference type="NCBI Taxonomy" id="41844"/>
    <lineage>
        <taxon>Eukaryota</taxon>
        <taxon>Viridiplantae</taxon>
        <taxon>Streptophyta</taxon>
        <taxon>Embryophyta</taxon>
        <taxon>Marchantiophyta</taxon>
        <taxon>Marchantiopsida</taxon>
        <taxon>Marchantiidae</taxon>
        <taxon>Marchantiales</taxon>
        <taxon>Ricciaceae</taxon>
        <taxon>Riccia</taxon>
    </lineage>
</organism>
<dbReference type="Gene3D" id="3.40.50.620">
    <property type="entry name" value="HUPs"/>
    <property type="match status" value="1"/>
</dbReference>
<dbReference type="AlphaFoldDB" id="A0ABD1Y0S4"/>
<feature type="compositionally biased region" description="Basic residues" evidence="1">
    <location>
        <begin position="32"/>
        <end position="43"/>
    </location>
</feature>
<dbReference type="Pfam" id="PF00582">
    <property type="entry name" value="Usp"/>
    <property type="match status" value="1"/>
</dbReference>
<reference evidence="3 4" key="1">
    <citation type="submission" date="2024-09" db="EMBL/GenBank/DDBJ databases">
        <title>Chromosome-scale assembly of Riccia fluitans.</title>
        <authorList>
            <person name="Paukszto L."/>
            <person name="Sawicki J."/>
            <person name="Karawczyk K."/>
            <person name="Piernik-Szablinska J."/>
            <person name="Szczecinska M."/>
            <person name="Mazdziarz M."/>
        </authorList>
    </citation>
    <scope>NUCLEOTIDE SEQUENCE [LARGE SCALE GENOMIC DNA]</scope>
    <source>
        <strain evidence="3">Rf_01</strain>
        <tissue evidence="3">Aerial parts of the thallus</tissue>
    </source>
</reference>
<proteinExistence type="predicted"/>
<evidence type="ECO:0000256" key="1">
    <source>
        <dbReference type="SAM" id="MobiDB-lite"/>
    </source>
</evidence>
<dbReference type="InterPro" id="IPR006016">
    <property type="entry name" value="UspA"/>
</dbReference>
<dbReference type="PANTHER" id="PTHR47125">
    <property type="entry name" value="ADENINE NUCLEOTIDE ALPHA HYDROLASES-LIKE SUPERFAMILY PROTEIN"/>
    <property type="match status" value="1"/>
</dbReference>
<dbReference type="InterPro" id="IPR014729">
    <property type="entry name" value="Rossmann-like_a/b/a_fold"/>
</dbReference>
<sequence length="248" mass="28032">MMHVRKRTGRGGGGAWCGELATHSPEDERRAKALRRGSSRRKQLSQQTHQNAWSGERQSLVMDPSRGNAEDLYKRVMVVVDASQESKLALKWALSHVVQPMDVLTLLHVQPPVYPRLSYTPHGGSFFNAKAIEETRRKNEVAGWELANQFKTIAATCRPEVEVEIVVVEGDKGPTIVAQAKKLEVSILVIGQRKPSVFWRLLKKKTDSLAKYCINNSECLTLSVRKKSRRLGGYLINSQWQKNFWLLA</sequence>
<dbReference type="EMBL" id="JBHFFA010000006">
    <property type="protein sequence ID" value="KAL2620353.1"/>
    <property type="molecule type" value="Genomic_DNA"/>
</dbReference>
<evidence type="ECO:0000313" key="3">
    <source>
        <dbReference type="EMBL" id="KAL2620353.1"/>
    </source>
</evidence>
<feature type="compositionally biased region" description="Polar residues" evidence="1">
    <location>
        <begin position="44"/>
        <end position="57"/>
    </location>
</feature>
<evidence type="ECO:0000259" key="2">
    <source>
        <dbReference type="Pfam" id="PF00582"/>
    </source>
</evidence>
<accession>A0ABD1Y0S4</accession>
<dbReference type="PANTHER" id="PTHR47125:SF2">
    <property type="entry name" value="ADENINE NUCLEOTIDE ALPHA HYDROLASES-LIKE SUPERFAMILY PROTEIN"/>
    <property type="match status" value="1"/>
</dbReference>
<feature type="region of interest" description="Disordered" evidence="1">
    <location>
        <begin position="1"/>
        <end position="64"/>
    </location>
</feature>
<dbReference type="Proteomes" id="UP001605036">
    <property type="component" value="Unassembled WGS sequence"/>
</dbReference>
<dbReference type="SUPFAM" id="SSF52402">
    <property type="entry name" value="Adenine nucleotide alpha hydrolases-like"/>
    <property type="match status" value="1"/>
</dbReference>
<name>A0ABD1Y0S4_9MARC</name>
<keyword evidence="4" id="KW-1185">Reference proteome</keyword>
<dbReference type="CDD" id="cd00293">
    <property type="entry name" value="USP-like"/>
    <property type="match status" value="1"/>
</dbReference>
<protein>
    <recommendedName>
        <fullName evidence="2">UspA domain-containing protein</fullName>
    </recommendedName>
</protein>
<comment type="caution">
    <text evidence="3">The sequence shown here is derived from an EMBL/GenBank/DDBJ whole genome shotgun (WGS) entry which is preliminary data.</text>
</comment>
<gene>
    <name evidence="3" type="ORF">R1flu_000558</name>
</gene>
<feature type="domain" description="UspA" evidence="2">
    <location>
        <begin position="73"/>
        <end position="224"/>
    </location>
</feature>